<evidence type="ECO:0000313" key="3">
    <source>
        <dbReference type="Proteomes" id="UP001054252"/>
    </source>
</evidence>
<evidence type="ECO:0000313" key="2">
    <source>
        <dbReference type="EMBL" id="GKV42192.1"/>
    </source>
</evidence>
<accession>A0AAV5M0P2</accession>
<feature type="region of interest" description="Disordered" evidence="1">
    <location>
        <begin position="1"/>
        <end position="22"/>
    </location>
</feature>
<name>A0AAV5M0P2_9ROSI</name>
<protein>
    <submittedName>
        <fullName evidence="2">Uncharacterized protein</fullName>
    </submittedName>
</protein>
<organism evidence="2 3">
    <name type="scientific">Rubroshorea leprosula</name>
    <dbReference type="NCBI Taxonomy" id="152421"/>
    <lineage>
        <taxon>Eukaryota</taxon>
        <taxon>Viridiplantae</taxon>
        <taxon>Streptophyta</taxon>
        <taxon>Embryophyta</taxon>
        <taxon>Tracheophyta</taxon>
        <taxon>Spermatophyta</taxon>
        <taxon>Magnoliopsida</taxon>
        <taxon>eudicotyledons</taxon>
        <taxon>Gunneridae</taxon>
        <taxon>Pentapetalae</taxon>
        <taxon>rosids</taxon>
        <taxon>malvids</taxon>
        <taxon>Malvales</taxon>
        <taxon>Dipterocarpaceae</taxon>
        <taxon>Rubroshorea</taxon>
    </lineage>
</organism>
<comment type="caution">
    <text evidence="2">The sequence shown here is derived from an EMBL/GenBank/DDBJ whole genome shotgun (WGS) entry which is preliminary data.</text>
</comment>
<sequence>MAKFPVNKFNFSPAPGFLEPRRGSRNQANLAQHAWVRWNPSVGSSNPGPRFEEHKRRFLKPKPWVPNPVPGLESNLPGFFLLFLCWLQSCLAILEWDLEFCMASDCLNFKI</sequence>
<reference evidence="2 3" key="1">
    <citation type="journal article" date="2021" name="Commun. Biol.">
        <title>The genome of Shorea leprosula (Dipterocarpaceae) highlights the ecological relevance of drought in aseasonal tropical rainforests.</title>
        <authorList>
            <person name="Ng K.K.S."/>
            <person name="Kobayashi M.J."/>
            <person name="Fawcett J.A."/>
            <person name="Hatakeyama M."/>
            <person name="Paape T."/>
            <person name="Ng C.H."/>
            <person name="Ang C.C."/>
            <person name="Tnah L.H."/>
            <person name="Lee C.T."/>
            <person name="Nishiyama T."/>
            <person name="Sese J."/>
            <person name="O'Brien M.J."/>
            <person name="Copetti D."/>
            <person name="Mohd Noor M.I."/>
            <person name="Ong R.C."/>
            <person name="Putra M."/>
            <person name="Sireger I.Z."/>
            <person name="Indrioko S."/>
            <person name="Kosugi Y."/>
            <person name="Izuno A."/>
            <person name="Isagi Y."/>
            <person name="Lee S.L."/>
            <person name="Shimizu K.K."/>
        </authorList>
    </citation>
    <scope>NUCLEOTIDE SEQUENCE [LARGE SCALE GENOMIC DNA]</scope>
    <source>
        <strain evidence="2">214</strain>
    </source>
</reference>
<evidence type="ECO:0000256" key="1">
    <source>
        <dbReference type="SAM" id="MobiDB-lite"/>
    </source>
</evidence>
<gene>
    <name evidence="2" type="ORF">SLEP1_g49629</name>
</gene>
<dbReference type="AlphaFoldDB" id="A0AAV5M0P2"/>
<proteinExistence type="predicted"/>
<dbReference type="Proteomes" id="UP001054252">
    <property type="component" value="Unassembled WGS sequence"/>
</dbReference>
<dbReference type="EMBL" id="BPVZ01000156">
    <property type="protein sequence ID" value="GKV42192.1"/>
    <property type="molecule type" value="Genomic_DNA"/>
</dbReference>
<keyword evidence="3" id="KW-1185">Reference proteome</keyword>